<dbReference type="PANTHER" id="PTHR34700:SF4">
    <property type="entry name" value="PHAGE-LIKE ELEMENT PBSX PROTEIN XKDP"/>
    <property type="match status" value="1"/>
</dbReference>
<dbReference type="PROSITE" id="PS51257">
    <property type="entry name" value="PROKAR_LIPOPROTEIN"/>
    <property type="match status" value="1"/>
</dbReference>
<reference evidence="3" key="1">
    <citation type="journal article" date="2014" name="Int. J. Syst. Evol. Microbiol.">
        <title>Complete genome sequence of Corynebacterium casei LMG S-19264T (=DSM 44701T), isolated from a smear-ripened cheese.</title>
        <authorList>
            <consortium name="US DOE Joint Genome Institute (JGI-PGF)"/>
            <person name="Walter F."/>
            <person name="Albersmeier A."/>
            <person name="Kalinowski J."/>
            <person name="Ruckert C."/>
        </authorList>
    </citation>
    <scope>NUCLEOTIDE SEQUENCE</scope>
    <source>
        <strain evidence="3">VKM B-1606</strain>
    </source>
</reference>
<gene>
    <name evidence="3" type="ORF">GCM10008170_17060</name>
</gene>
<dbReference type="InterPro" id="IPR013783">
    <property type="entry name" value="Ig-like_fold"/>
</dbReference>
<accession>A0A9W6IU52</accession>
<dbReference type="PROSITE" id="PS51782">
    <property type="entry name" value="LYSM"/>
    <property type="match status" value="1"/>
</dbReference>
<dbReference type="AlphaFoldDB" id="A0A9W6IU52"/>
<organism evidence="3 4">
    <name type="scientific">Methylopila capsulata</name>
    <dbReference type="NCBI Taxonomy" id="61654"/>
    <lineage>
        <taxon>Bacteria</taxon>
        <taxon>Pseudomonadati</taxon>
        <taxon>Pseudomonadota</taxon>
        <taxon>Alphaproteobacteria</taxon>
        <taxon>Hyphomicrobiales</taxon>
        <taxon>Methylopilaceae</taxon>
        <taxon>Methylopila</taxon>
    </lineage>
</organism>
<dbReference type="Proteomes" id="UP001143400">
    <property type="component" value="Unassembled WGS sequence"/>
</dbReference>
<name>A0A9W6IU52_9HYPH</name>
<evidence type="ECO:0000313" key="3">
    <source>
        <dbReference type="EMBL" id="GLK55687.1"/>
    </source>
</evidence>
<dbReference type="SMART" id="SM00257">
    <property type="entry name" value="LysM"/>
    <property type="match status" value="1"/>
</dbReference>
<feature type="domain" description="LysM" evidence="2">
    <location>
        <begin position="389"/>
        <end position="438"/>
    </location>
</feature>
<dbReference type="InterPro" id="IPR036779">
    <property type="entry name" value="LysM_dom_sf"/>
</dbReference>
<evidence type="ECO:0000256" key="1">
    <source>
        <dbReference type="SAM" id="MobiDB-lite"/>
    </source>
</evidence>
<dbReference type="Pfam" id="PF01476">
    <property type="entry name" value="LysM"/>
    <property type="match status" value="1"/>
</dbReference>
<reference evidence="3" key="2">
    <citation type="submission" date="2023-01" db="EMBL/GenBank/DDBJ databases">
        <authorList>
            <person name="Sun Q."/>
            <person name="Evtushenko L."/>
        </authorList>
    </citation>
    <scope>NUCLEOTIDE SEQUENCE</scope>
    <source>
        <strain evidence="3">VKM B-1606</strain>
    </source>
</reference>
<dbReference type="InterPro" id="IPR018392">
    <property type="entry name" value="LysM"/>
</dbReference>
<evidence type="ECO:0000313" key="4">
    <source>
        <dbReference type="Proteomes" id="UP001143400"/>
    </source>
</evidence>
<sequence>MDQAVKRGFAAGFVLVAAAVGVYGCQRASSPTAPNRQAEAPAAPDAAPAPGAPSAALKPQPGSPSAAPKDTDVPTLAAPSGGTAAAPSPAAPATRAPADPAKPSFDVVRVEPSGEMVVAGRCVANCAVALTANGRTHESAKADAQGQFTMTPAPLAPGDYQIGLAVTQPDGKTIVSDQTLTVSVPKPPSKDVVVVLNKPGAPSQILQRPEGTPTDPKVAGAADAAGQSAFAPAAASSAAAPESARAAAGGKLAIVAVETENGRFFAQGSGPADGRLRLYLNNAPVASATIGGDGRWSLRVERGLAPGSYVVRADQLDPKSAEVVARAEATFTYAVAPLASAATADESSGAQAPAGAAAGAAASDAPRTAAATPAPAASDAANPVVGAIGAVKVERGDSLWRISRSNYGAGARYTVIYQANDGQIRNPNLIYPGQVFVLPNESADGQTPPARP</sequence>
<dbReference type="InterPro" id="IPR052196">
    <property type="entry name" value="Bact_Kbp"/>
</dbReference>
<protein>
    <submittedName>
        <fullName evidence="3">Peptidoglycan-binding protein LysM</fullName>
    </submittedName>
</protein>
<dbReference type="PANTHER" id="PTHR34700">
    <property type="entry name" value="POTASSIUM BINDING PROTEIN KBP"/>
    <property type="match status" value="1"/>
</dbReference>
<feature type="region of interest" description="Disordered" evidence="1">
    <location>
        <begin position="200"/>
        <end position="223"/>
    </location>
</feature>
<dbReference type="CDD" id="cd00118">
    <property type="entry name" value="LysM"/>
    <property type="match status" value="1"/>
</dbReference>
<dbReference type="Gene3D" id="2.60.40.10">
    <property type="entry name" value="Immunoglobulins"/>
    <property type="match status" value="1"/>
</dbReference>
<dbReference type="SUPFAM" id="SSF54106">
    <property type="entry name" value="LysM domain"/>
    <property type="match status" value="1"/>
</dbReference>
<feature type="compositionally biased region" description="Low complexity" evidence="1">
    <location>
        <begin position="77"/>
        <end position="101"/>
    </location>
</feature>
<evidence type="ECO:0000259" key="2">
    <source>
        <dbReference type="PROSITE" id="PS51782"/>
    </source>
</evidence>
<comment type="caution">
    <text evidence="3">The sequence shown here is derived from an EMBL/GenBank/DDBJ whole genome shotgun (WGS) entry which is preliminary data.</text>
</comment>
<dbReference type="EMBL" id="BSFF01000002">
    <property type="protein sequence ID" value="GLK55687.1"/>
    <property type="molecule type" value="Genomic_DNA"/>
</dbReference>
<proteinExistence type="predicted"/>
<feature type="compositionally biased region" description="Low complexity" evidence="1">
    <location>
        <begin position="38"/>
        <end position="56"/>
    </location>
</feature>
<dbReference type="Gene3D" id="3.10.350.10">
    <property type="entry name" value="LysM domain"/>
    <property type="match status" value="1"/>
</dbReference>
<feature type="region of interest" description="Disordered" evidence="1">
    <location>
        <begin position="27"/>
        <end position="104"/>
    </location>
</feature>